<dbReference type="EMBL" id="BAAANY010000015">
    <property type="protein sequence ID" value="GAA1688485.1"/>
    <property type="molecule type" value="Genomic_DNA"/>
</dbReference>
<protein>
    <submittedName>
        <fullName evidence="1">Uncharacterized protein</fullName>
    </submittedName>
</protein>
<organism evidence="1 2">
    <name type="scientific">Fodinicola feengrottensis</name>
    <dbReference type="NCBI Taxonomy" id="435914"/>
    <lineage>
        <taxon>Bacteria</taxon>
        <taxon>Bacillati</taxon>
        <taxon>Actinomycetota</taxon>
        <taxon>Actinomycetes</taxon>
        <taxon>Mycobacteriales</taxon>
        <taxon>Fodinicola</taxon>
    </lineage>
</organism>
<keyword evidence="2" id="KW-1185">Reference proteome</keyword>
<sequence>MVIEVPWPAAVPAPVREDLDRLLTDAVRPADRSIRWTGRFRPYGYQLSASGEITPLPVDTKDVDEALSILRESVSLEAHRAVVVCYDTRLREETIDAVAVELSHQDSPPLLLLRRYRHRGILRAVWYDTPVVHALRPSR</sequence>
<evidence type="ECO:0000313" key="2">
    <source>
        <dbReference type="Proteomes" id="UP001500618"/>
    </source>
</evidence>
<reference evidence="1 2" key="1">
    <citation type="journal article" date="2019" name="Int. J. Syst. Evol. Microbiol.">
        <title>The Global Catalogue of Microorganisms (GCM) 10K type strain sequencing project: providing services to taxonomists for standard genome sequencing and annotation.</title>
        <authorList>
            <consortium name="The Broad Institute Genomics Platform"/>
            <consortium name="The Broad Institute Genome Sequencing Center for Infectious Disease"/>
            <person name="Wu L."/>
            <person name="Ma J."/>
        </authorList>
    </citation>
    <scope>NUCLEOTIDE SEQUENCE [LARGE SCALE GENOMIC DNA]</scope>
    <source>
        <strain evidence="1 2">JCM 14718</strain>
    </source>
</reference>
<proteinExistence type="predicted"/>
<gene>
    <name evidence="1" type="ORF">GCM10009765_42430</name>
</gene>
<dbReference type="RefSeq" id="WP_344312027.1">
    <property type="nucleotide sequence ID" value="NZ_BAAANY010000015.1"/>
</dbReference>
<name>A0ABN2HJ43_9ACTN</name>
<evidence type="ECO:0000313" key="1">
    <source>
        <dbReference type="EMBL" id="GAA1688485.1"/>
    </source>
</evidence>
<accession>A0ABN2HJ43</accession>
<dbReference type="Proteomes" id="UP001500618">
    <property type="component" value="Unassembled WGS sequence"/>
</dbReference>
<comment type="caution">
    <text evidence="1">The sequence shown here is derived from an EMBL/GenBank/DDBJ whole genome shotgun (WGS) entry which is preliminary data.</text>
</comment>